<reference evidence="2" key="1">
    <citation type="journal article" date="2022" name="Mol. Ecol. Resour.">
        <title>The genomes of chicory, endive, great burdock and yacon provide insights into Asteraceae palaeo-polyploidization history and plant inulin production.</title>
        <authorList>
            <person name="Fan W."/>
            <person name="Wang S."/>
            <person name="Wang H."/>
            <person name="Wang A."/>
            <person name="Jiang F."/>
            <person name="Liu H."/>
            <person name="Zhao H."/>
            <person name="Xu D."/>
            <person name="Zhang Y."/>
        </authorList>
    </citation>
    <scope>NUCLEOTIDE SEQUENCE [LARGE SCALE GENOMIC DNA]</scope>
    <source>
        <strain evidence="2">cv. Punajuju</strain>
    </source>
</reference>
<sequence length="148" mass="16134">MGFLVEKLAFYPLLSCSKNRQASSGSCIMMVPLDDALIMAWFVKSTPSKNNFTGCHFGISWVERSYRYDDHCCCKIAALVVAVVVEISLEVPDLDSTIVAAGLDVAASIPRLLRHKLGLRLGIGIEAAKVVGIVKVMVVKQGLKPHHH</sequence>
<organism evidence="1 2">
    <name type="scientific">Cichorium intybus</name>
    <name type="common">Chicory</name>
    <dbReference type="NCBI Taxonomy" id="13427"/>
    <lineage>
        <taxon>Eukaryota</taxon>
        <taxon>Viridiplantae</taxon>
        <taxon>Streptophyta</taxon>
        <taxon>Embryophyta</taxon>
        <taxon>Tracheophyta</taxon>
        <taxon>Spermatophyta</taxon>
        <taxon>Magnoliopsida</taxon>
        <taxon>eudicotyledons</taxon>
        <taxon>Gunneridae</taxon>
        <taxon>Pentapetalae</taxon>
        <taxon>asterids</taxon>
        <taxon>campanulids</taxon>
        <taxon>Asterales</taxon>
        <taxon>Asteraceae</taxon>
        <taxon>Cichorioideae</taxon>
        <taxon>Cichorieae</taxon>
        <taxon>Cichoriinae</taxon>
        <taxon>Cichorium</taxon>
    </lineage>
</organism>
<evidence type="ECO:0000313" key="1">
    <source>
        <dbReference type="EMBL" id="KAI3723922.1"/>
    </source>
</evidence>
<evidence type="ECO:0000313" key="2">
    <source>
        <dbReference type="Proteomes" id="UP001055811"/>
    </source>
</evidence>
<dbReference type="Proteomes" id="UP001055811">
    <property type="component" value="Linkage Group LG06"/>
</dbReference>
<dbReference type="EMBL" id="CM042014">
    <property type="protein sequence ID" value="KAI3723922.1"/>
    <property type="molecule type" value="Genomic_DNA"/>
</dbReference>
<name>A0ACB9BPL4_CICIN</name>
<proteinExistence type="predicted"/>
<gene>
    <name evidence="1" type="ORF">L2E82_35684</name>
</gene>
<keyword evidence="2" id="KW-1185">Reference proteome</keyword>
<accession>A0ACB9BPL4</accession>
<comment type="caution">
    <text evidence="1">The sequence shown here is derived from an EMBL/GenBank/DDBJ whole genome shotgun (WGS) entry which is preliminary data.</text>
</comment>
<reference evidence="1 2" key="2">
    <citation type="journal article" date="2022" name="Mol. Ecol. Resour.">
        <title>The genomes of chicory, endive, great burdock and yacon provide insights into Asteraceae paleo-polyploidization history and plant inulin production.</title>
        <authorList>
            <person name="Fan W."/>
            <person name="Wang S."/>
            <person name="Wang H."/>
            <person name="Wang A."/>
            <person name="Jiang F."/>
            <person name="Liu H."/>
            <person name="Zhao H."/>
            <person name="Xu D."/>
            <person name="Zhang Y."/>
        </authorList>
    </citation>
    <scope>NUCLEOTIDE SEQUENCE [LARGE SCALE GENOMIC DNA]</scope>
    <source>
        <strain evidence="2">cv. Punajuju</strain>
        <tissue evidence="1">Leaves</tissue>
    </source>
</reference>
<protein>
    <submittedName>
        <fullName evidence="1">Uncharacterized protein</fullName>
    </submittedName>
</protein>